<dbReference type="AlphaFoldDB" id="W7IRA6"/>
<dbReference type="RefSeq" id="WP_035288142.1">
    <property type="nucleotide sequence ID" value="NZ_AYXG01000216.1"/>
</dbReference>
<accession>W7IRA6</accession>
<dbReference type="Gene3D" id="1.10.260.40">
    <property type="entry name" value="lambda repressor-like DNA-binding domains"/>
    <property type="match status" value="1"/>
</dbReference>
<evidence type="ECO:0000259" key="1">
    <source>
        <dbReference type="PROSITE" id="PS50943"/>
    </source>
</evidence>
<protein>
    <recommendedName>
        <fullName evidence="1">HTH cro/C1-type domain-containing protein</fullName>
    </recommendedName>
</protein>
<dbReference type="InterPro" id="IPR001387">
    <property type="entry name" value="Cro/C1-type_HTH"/>
</dbReference>
<reference evidence="2 3" key="1">
    <citation type="journal article" date="2014" name="Genome Announc.">
        <title>Draft Genome Sequence of the Antitrypanosomally Active Sponge-Associated Bacterium Actinokineospora sp. Strain EG49.</title>
        <authorList>
            <person name="Harjes J."/>
            <person name="Ryu T."/>
            <person name="Abdelmohsen U.R."/>
            <person name="Moitinho-Silva L."/>
            <person name="Horn H."/>
            <person name="Ravasi T."/>
            <person name="Hentschel U."/>
        </authorList>
    </citation>
    <scope>NUCLEOTIDE SEQUENCE [LARGE SCALE GENOMIC DNA]</scope>
    <source>
        <strain evidence="2 3">EG49</strain>
    </source>
</reference>
<keyword evidence="3" id="KW-1185">Reference proteome</keyword>
<dbReference type="OrthoDB" id="2679623at2"/>
<name>W7IRA6_9PSEU</name>
<feature type="domain" description="HTH cro/C1-type" evidence="1">
    <location>
        <begin position="48"/>
        <end position="83"/>
    </location>
</feature>
<dbReference type="STRING" id="909613.UO65_5579"/>
<evidence type="ECO:0000313" key="2">
    <source>
        <dbReference type="EMBL" id="EWC59152.1"/>
    </source>
</evidence>
<organism evidence="2 3">
    <name type="scientific">Actinokineospora spheciospongiae</name>
    <dbReference type="NCBI Taxonomy" id="909613"/>
    <lineage>
        <taxon>Bacteria</taxon>
        <taxon>Bacillati</taxon>
        <taxon>Actinomycetota</taxon>
        <taxon>Actinomycetes</taxon>
        <taxon>Pseudonocardiales</taxon>
        <taxon>Pseudonocardiaceae</taxon>
        <taxon>Actinokineospora</taxon>
    </lineage>
</organism>
<dbReference type="Proteomes" id="UP000019277">
    <property type="component" value="Unassembled WGS sequence"/>
</dbReference>
<comment type="caution">
    <text evidence="2">The sequence shown here is derived from an EMBL/GenBank/DDBJ whole genome shotgun (WGS) entry which is preliminary data.</text>
</comment>
<dbReference type="GO" id="GO:0003677">
    <property type="term" value="F:DNA binding"/>
    <property type="evidence" value="ECO:0007669"/>
    <property type="project" value="InterPro"/>
</dbReference>
<gene>
    <name evidence="2" type="ORF">UO65_5579</name>
</gene>
<proteinExistence type="predicted"/>
<sequence length="147" mass="15618">MAEHEPAAHSLAGKLRHLVAAIPAPGGHRYSAREIADEINRRRGEKAISHTYVANLLAGRSTNPTLQAVGLLAELFGVPAAYFLDDEVTHRIDGELELIAALRQAGVERVATRMAGLSEDGLRSLAQVVEQIRAVERGDPGAAGPAD</sequence>
<dbReference type="EMBL" id="AYXG01000216">
    <property type="protein sequence ID" value="EWC59152.1"/>
    <property type="molecule type" value="Genomic_DNA"/>
</dbReference>
<accession>A0A8E3BG05</accession>
<dbReference type="PROSITE" id="PS50943">
    <property type="entry name" value="HTH_CROC1"/>
    <property type="match status" value="1"/>
</dbReference>
<evidence type="ECO:0000313" key="3">
    <source>
        <dbReference type="Proteomes" id="UP000019277"/>
    </source>
</evidence>
<dbReference type="eggNOG" id="COG1476">
    <property type="taxonomic scope" value="Bacteria"/>
</dbReference>
<dbReference type="InterPro" id="IPR010982">
    <property type="entry name" value="Lambda_DNA-bd_dom_sf"/>
</dbReference>